<reference evidence="3 4" key="1">
    <citation type="journal article" date="2007" name="Int. J. Syst. Evol. Microbiol.">
        <title>Description of Pelomonas aquatica sp. nov. and Pelomonas puraquae sp. nov., isolated from industrial and haemodialysis water.</title>
        <authorList>
            <person name="Gomila M."/>
            <person name="Bowien B."/>
            <person name="Falsen E."/>
            <person name="Moore E.R."/>
            <person name="Lalucat J."/>
        </authorList>
    </citation>
    <scope>NUCLEOTIDE SEQUENCE [LARGE SCALE GENOMIC DNA]</scope>
    <source>
        <strain evidence="3 4">CCUG 52769</strain>
    </source>
</reference>
<keyword evidence="3" id="KW-0645">Protease</keyword>
<dbReference type="NCBIfam" id="TIGR00666">
    <property type="entry name" value="PBP4"/>
    <property type="match status" value="1"/>
</dbReference>
<evidence type="ECO:0000256" key="2">
    <source>
        <dbReference type="ARBA" id="ARBA00022801"/>
    </source>
</evidence>
<dbReference type="InterPro" id="IPR012338">
    <property type="entry name" value="Beta-lactam/transpept-like"/>
</dbReference>
<dbReference type="PANTHER" id="PTHR30023:SF0">
    <property type="entry name" value="PENICILLIN-SENSITIVE CARBOXYPEPTIDASE A"/>
    <property type="match status" value="1"/>
</dbReference>
<dbReference type="Proteomes" id="UP000197446">
    <property type="component" value="Unassembled WGS sequence"/>
</dbReference>
<evidence type="ECO:0000256" key="1">
    <source>
        <dbReference type="ARBA" id="ARBA00006096"/>
    </source>
</evidence>
<keyword evidence="3" id="KW-0121">Carboxypeptidase</keyword>
<dbReference type="GO" id="GO:0000270">
    <property type="term" value="P:peptidoglycan metabolic process"/>
    <property type="evidence" value="ECO:0007669"/>
    <property type="project" value="TreeGrafter"/>
</dbReference>
<evidence type="ECO:0000313" key="4">
    <source>
        <dbReference type="Proteomes" id="UP000197446"/>
    </source>
</evidence>
<dbReference type="Gene3D" id="3.40.710.10">
    <property type="entry name" value="DD-peptidase/beta-lactamase superfamily"/>
    <property type="match status" value="2"/>
</dbReference>
<protein>
    <submittedName>
        <fullName evidence="3">D-alanyl-D-alanine carboxypeptidase/D-alanyl-D-alanine-endopeptidase</fullName>
    </submittedName>
</protein>
<dbReference type="SUPFAM" id="SSF56601">
    <property type="entry name" value="beta-lactamase/transpeptidase-like"/>
    <property type="match status" value="1"/>
</dbReference>
<comment type="caution">
    <text evidence="3">The sequence shown here is derived from an EMBL/GenBank/DDBJ whole genome shotgun (WGS) entry which is preliminary data.</text>
</comment>
<dbReference type="OrthoDB" id="9802627at2"/>
<keyword evidence="2" id="KW-0378">Hydrolase</keyword>
<sequence length="466" mass="48836">MRKQARAWLLGGWIGAWIGGVAAQGLPLSVQVALRQANLPPTALGVVVQALDEPEPRLAWQAATPMNPASLTKLVTSMAALETLGPAWQWQTPVWLTEDGGLAVQGSGDPRLGTERLWAGLKRLGVTELRGPLRLDRSAFTPGTAAPGDFDGEPWRVGNAQPEALLLNAKAITYSVRVDGAQARITADPPLDPPQTVPTTTAPCGDWRSALKLQWAAGQRPRFAGSFPAACGEQSWTLADPDPATYPGRLLALMLGEAGIAWRGDNALVIEAAAPAAAPTLFWPGPTLAEALRDINKNSSNLGAQQLLLTLARAAGVPAPSPDTAAAWLQAWLDVHAGNTPPTRVVNGSGLARETRISPAQLAALLRWAWGQPWMPELLASLPVAGLDGTLSRQPGRFGAATGRAHLKTGSLRDVTALAGIVDAPSGRRWVLVAVINHAQAQAGRGVLDALLRWAAQDAPAAKAGS</sequence>
<accession>A0A254N1T8</accession>
<name>A0A254N1T8_9BURK</name>
<dbReference type="GO" id="GO:0006508">
    <property type="term" value="P:proteolysis"/>
    <property type="evidence" value="ECO:0007669"/>
    <property type="project" value="InterPro"/>
</dbReference>
<dbReference type="RefSeq" id="WP_088485545.1">
    <property type="nucleotide sequence ID" value="NZ_NISI01000012.1"/>
</dbReference>
<organism evidence="3 4">
    <name type="scientific">Roseateles puraquae</name>
    <dbReference type="NCBI Taxonomy" id="431059"/>
    <lineage>
        <taxon>Bacteria</taxon>
        <taxon>Pseudomonadati</taxon>
        <taxon>Pseudomonadota</taxon>
        <taxon>Betaproteobacteria</taxon>
        <taxon>Burkholderiales</taxon>
        <taxon>Sphaerotilaceae</taxon>
        <taxon>Roseateles</taxon>
    </lineage>
</organism>
<dbReference type="Gene3D" id="3.50.80.20">
    <property type="entry name" value="D-Ala-D-Ala carboxypeptidase C, peptidase S13"/>
    <property type="match status" value="1"/>
</dbReference>
<dbReference type="GO" id="GO:0004185">
    <property type="term" value="F:serine-type carboxypeptidase activity"/>
    <property type="evidence" value="ECO:0007669"/>
    <property type="project" value="InterPro"/>
</dbReference>
<dbReference type="InterPro" id="IPR000667">
    <property type="entry name" value="Peptidase_S13"/>
</dbReference>
<dbReference type="AlphaFoldDB" id="A0A254N1T8"/>
<dbReference type="PANTHER" id="PTHR30023">
    <property type="entry name" value="D-ALANYL-D-ALANINE CARBOXYPEPTIDASE"/>
    <property type="match status" value="1"/>
</dbReference>
<comment type="similarity">
    <text evidence="1">Belongs to the peptidase S13 family.</text>
</comment>
<evidence type="ECO:0000313" key="3">
    <source>
        <dbReference type="EMBL" id="OWR01850.1"/>
    </source>
</evidence>
<proteinExistence type="inferred from homology"/>
<keyword evidence="4" id="KW-1185">Reference proteome</keyword>
<dbReference type="Pfam" id="PF02113">
    <property type="entry name" value="Peptidase_S13"/>
    <property type="match status" value="1"/>
</dbReference>
<gene>
    <name evidence="3" type="primary">dacB</name>
    <name evidence="3" type="ORF">CDO81_22795</name>
</gene>
<dbReference type="PRINTS" id="PR00922">
    <property type="entry name" value="DADACBPTASE3"/>
</dbReference>
<dbReference type="EMBL" id="NISI01000012">
    <property type="protein sequence ID" value="OWR01850.1"/>
    <property type="molecule type" value="Genomic_DNA"/>
</dbReference>